<evidence type="ECO:0000313" key="3">
    <source>
        <dbReference type="Proteomes" id="UP001597045"/>
    </source>
</evidence>
<evidence type="ECO:0008006" key="4">
    <source>
        <dbReference type="Google" id="ProtNLM"/>
    </source>
</evidence>
<accession>A0ABW3MCP4</accession>
<sequence length="100" mass="10942">RESTMADTAYAGLDTAADVEVVERNGTRLCRVTPNGADPRVGGADDHRLPLFTGCSRSCPSLAEVRTARQLLGEQQDRQNTTMTPLRATGRNQRLVMVNR</sequence>
<evidence type="ECO:0000313" key="2">
    <source>
        <dbReference type="EMBL" id="MFD1047892.1"/>
    </source>
</evidence>
<reference evidence="3" key="1">
    <citation type="journal article" date="2019" name="Int. J. Syst. Evol. Microbiol.">
        <title>The Global Catalogue of Microorganisms (GCM) 10K type strain sequencing project: providing services to taxonomists for standard genome sequencing and annotation.</title>
        <authorList>
            <consortium name="The Broad Institute Genomics Platform"/>
            <consortium name="The Broad Institute Genome Sequencing Center for Infectious Disease"/>
            <person name="Wu L."/>
            <person name="Ma J."/>
        </authorList>
    </citation>
    <scope>NUCLEOTIDE SEQUENCE [LARGE SCALE GENOMIC DNA]</scope>
    <source>
        <strain evidence="3">JCM 31486</strain>
    </source>
</reference>
<feature type="non-terminal residue" evidence="2">
    <location>
        <position position="1"/>
    </location>
</feature>
<protein>
    <recommendedName>
        <fullName evidence="4">Transposase</fullName>
    </recommendedName>
</protein>
<feature type="region of interest" description="Disordered" evidence="1">
    <location>
        <begin position="72"/>
        <end position="92"/>
    </location>
</feature>
<dbReference type="EMBL" id="JBHTIS010001298">
    <property type="protein sequence ID" value="MFD1047892.1"/>
    <property type="molecule type" value="Genomic_DNA"/>
</dbReference>
<proteinExistence type="predicted"/>
<comment type="caution">
    <text evidence="2">The sequence shown here is derived from an EMBL/GenBank/DDBJ whole genome shotgun (WGS) entry which is preliminary data.</text>
</comment>
<gene>
    <name evidence="2" type="ORF">ACFQ1S_21300</name>
</gene>
<organism evidence="2 3">
    <name type="scientific">Kibdelosporangium lantanae</name>
    <dbReference type="NCBI Taxonomy" id="1497396"/>
    <lineage>
        <taxon>Bacteria</taxon>
        <taxon>Bacillati</taxon>
        <taxon>Actinomycetota</taxon>
        <taxon>Actinomycetes</taxon>
        <taxon>Pseudonocardiales</taxon>
        <taxon>Pseudonocardiaceae</taxon>
        <taxon>Kibdelosporangium</taxon>
    </lineage>
</organism>
<dbReference type="Proteomes" id="UP001597045">
    <property type="component" value="Unassembled WGS sequence"/>
</dbReference>
<name>A0ABW3MCP4_9PSEU</name>
<evidence type="ECO:0000256" key="1">
    <source>
        <dbReference type="SAM" id="MobiDB-lite"/>
    </source>
</evidence>
<keyword evidence="3" id="KW-1185">Reference proteome</keyword>